<comment type="caution">
    <text evidence="2">The sequence shown here is derived from an EMBL/GenBank/DDBJ whole genome shotgun (WGS) entry which is preliminary data.</text>
</comment>
<sequence>MNLPSPPSFAESSPAGTGLPVRAGIGFKPRHFGALRADVAPPGFIEVHAENYMGAGGAPHAQLAALRERLPLSLHGVGLSIGGEDPPDQAHLDRLATLIARYRPAAFSEHLAWSTHHGRFFNDLLPLRYDTRTLARVCAHIDQVQDRLGVRMLLENPATYLEFGSSTYDEPDFLTAIVGRTGCGLLLDVNNVYVSCRNHGHDPLAYLAALPLHAVREIHLAGHAEERDVDGDLLLIDNHGSPVADAVWALYARTLVMTGPIATLIEWDNQIPDYATLREEARRAEAILDGIGATAQERAA</sequence>
<protein>
    <recommendedName>
        <fullName evidence="1">UPF0276 protein AB6713_03435</fullName>
    </recommendedName>
</protein>
<comment type="similarity">
    <text evidence="1">Belongs to the UPF0276 family.</text>
</comment>
<dbReference type="PANTHER" id="PTHR42194">
    <property type="entry name" value="UPF0276 PROTEIN HI_1600"/>
    <property type="match status" value="1"/>
</dbReference>
<proteinExistence type="inferred from homology"/>
<dbReference type="PANTHER" id="PTHR42194:SF1">
    <property type="entry name" value="UPF0276 PROTEIN HI_1600"/>
    <property type="match status" value="1"/>
</dbReference>
<dbReference type="SUPFAM" id="SSF51658">
    <property type="entry name" value="Xylose isomerase-like"/>
    <property type="match status" value="1"/>
</dbReference>
<evidence type="ECO:0000256" key="1">
    <source>
        <dbReference type="HAMAP-Rule" id="MF_00697"/>
    </source>
</evidence>
<dbReference type="Proteomes" id="UP001566331">
    <property type="component" value="Unassembled WGS sequence"/>
</dbReference>
<evidence type="ECO:0000313" key="3">
    <source>
        <dbReference type="Proteomes" id="UP001566331"/>
    </source>
</evidence>
<dbReference type="Pfam" id="PF05114">
    <property type="entry name" value="MbnB_TglH_ChrH"/>
    <property type="match status" value="1"/>
</dbReference>
<reference evidence="2 3" key="1">
    <citation type="submission" date="2024-07" db="EMBL/GenBank/DDBJ databases">
        <title>Luteimonas salilacus sp. nov., isolated from the shore soil of Salt Lake in Tibet of China.</title>
        <authorList>
            <person name="Zhang X."/>
            <person name="Li A."/>
        </authorList>
    </citation>
    <scope>NUCLEOTIDE SEQUENCE [LARGE SCALE GENOMIC DNA]</scope>
    <source>
        <strain evidence="2 3">B3-2-R+30</strain>
    </source>
</reference>
<organism evidence="2 3">
    <name type="scientific">Luteimonas salinilitoris</name>
    <dbReference type="NCBI Taxonomy" id="3237697"/>
    <lineage>
        <taxon>Bacteria</taxon>
        <taxon>Pseudomonadati</taxon>
        <taxon>Pseudomonadota</taxon>
        <taxon>Gammaproteobacteria</taxon>
        <taxon>Lysobacterales</taxon>
        <taxon>Lysobacteraceae</taxon>
        <taxon>Luteimonas</taxon>
    </lineage>
</organism>
<accession>A0ABV4HLS6</accession>
<dbReference type="NCBIfam" id="NF003818">
    <property type="entry name" value="PRK05409.1"/>
    <property type="match status" value="1"/>
</dbReference>
<evidence type="ECO:0000313" key="2">
    <source>
        <dbReference type="EMBL" id="MEZ0473671.1"/>
    </source>
</evidence>
<dbReference type="EMBL" id="JBFWIC010000003">
    <property type="protein sequence ID" value="MEZ0473671.1"/>
    <property type="molecule type" value="Genomic_DNA"/>
</dbReference>
<gene>
    <name evidence="2" type="ORF">AB6713_03435</name>
</gene>
<dbReference type="HAMAP" id="MF_00697">
    <property type="entry name" value="UPF0276"/>
    <property type="match status" value="1"/>
</dbReference>
<name>A0ABV4HLS6_9GAMM</name>
<dbReference type="RefSeq" id="WP_370562980.1">
    <property type="nucleotide sequence ID" value="NZ_JBFWIB010000002.1"/>
</dbReference>
<dbReference type="InterPro" id="IPR007801">
    <property type="entry name" value="MbnB/TglH/ChrH"/>
</dbReference>
<dbReference type="InterPro" id="IPR036237">
    <property type="entry name" value="Xyl_isomerase-like_sf"/>
</dbReference>
<keyword evidence="3" id="KW-1185">Reference proteome</keyword>
<dbReference type="Gene3D" id="3.20.20.150">
    <property type="entry name" value="Divalent-metal-dependent TIM barrel enzymes"/>
    <property type="match status" value="1"/>
</dbReference>